<protein>
    <submittedName>
        <fullName evidence="9">LTA synthase family protein</fullName>
    </submittedName>
</protein>
<dbReference type="InterPro" id="IPR050448">
    <property type="entry name" value="OpgB/LTA_synthase_biosynth"/>
</dbReference>
<keyword evidence="4 7" id="KW-0812">Transmembrane</keyword>
<dbReference type="InterPro" id="IPR017850">
    <property type="entry name" value="Alkaline_phosphatase_core_sf"/>
</dbReference>
<evidence type="ECO:0000313" key="10">
    <source>
        <dbReference type="Proteomes" id="UP000823891"/>
    </source>
</evidence>
<sequence length="599" mass="69890">MKKEHFIIYKKRSAVGIAVLLIALISWYQLEISTDYVTPLECLKMEAQYIILNACTNMVIISGFVILLNRVWKGCLAYTIFSFLMSIINYYVIQFHGMPFTFAELKNIRTAANVLGAYRLEIDKWVAYIVFIFIVLLLICFLCKSLEKGIELSVRKAVFRDFVLLLLDGFVIYVGYLSPNAIKPQNTIKFSWTEAYHTYGFTACTIEKTMQSFFIVDRPEGYTEDKILKFPIPVEEKSREETPDIILILNESFYDLRQITDIETNIPYMEHIDEMENTIRGYTVAPEVGGGTNSSEYELLTSNSLQMMQGITPFNVLKMKGANSIVFHLKQLGDTTAAAHSEKASNYSRVDAYPDMGFENTYFDTDFADKEYYATRGFATDESLYKNMISWYEDMEEDKPRFMYLLTIQNHGGWEQTKEDSYIVKAMNDYGDLQGQINEYLTGIYMTDNAFSELTEYFENVEREVVICMAGDHSPSFVWDIANGNYENGMLMRLRSTPFIIWANYDIEDENAGYIGMNYLIPLLLDKMNIEVSPYYQYMIDLHKKVPVLTDYNVYMDFVYNEHTYDEINEYTEMINNYFYLEYHNLQKERRQELFNAYG</sequence>
<dbReference type="Proteomes" id="UP000823891">
    <property type="component" value="Unassembled WGS sequence"/>
</dbReference>
<accession>A0A9D2NIS8</accession>
<feature type="transmembrane region" description="Helical" evidence="7">
    <location>
        <begin position="125"/>
        <end position="146"/>
    </location>
</feature>
<dbReference type="Pfam" id="PF00884">
    <property type="entry name" value="Sulfatase"/>
    <property type="match status" value="1"/>
</dbReference>
<evidence type="ECO:0000313" key="9">
    <source>
        <dbReference type="EMBL" id="HJC25598.1"/>
    </source>
</evidence>
<feature type="transmembrane region" description="Helical" evidence="7">
    <location>
        <begin position="12"/>
        <end position="30"/>
    </location>
</feature>
<dbReference type="GO" id="GO:0005886">
    <property type="term" value="C:plasma membrane"/>
    <property type="evidence" value="ECO:0007669"/>
    <property type="project" value="UniProtKB-SubCell"/>
</dbReference>
<proteinExistence type="predicted"/>
<name>A0A9D2NIS8_9FIRM</name>
<dbReference type="PANTHER" id="PTHR47371:SF3">
    <property type="entry name" value="PHOSPHOGLYCEROL TRANSFERASE I"/>
    <property type="match status" value="1"/>
</dbReference>
<gene>
    <name evidence="9" type="ORF">H9761_18205</name>
</gene>
<reference evidence="9" key="2">
    <citation type="submission" date="2021-04" db="EMBL/GenBank/DDBJ databases">
        <authorList>
            <person name="Gilroy R."/>
        </authorList>
    </citation>
    <scope>NUCLEOTIDE SEQUENCE</scope>
    <source>
        <strain evidence="9">USAMLcec2-132</strain>
    </source>
</reference>
<dbReference type="PANTHER" id="PTHR47371">
    <property type="entry name" value="LIPOTEICHOIC ACID SYNTHASE"/>
    <property type="match status" value="1"/>
</dbReference>
<comment type="caution">
    <text evidence="9">The sequence shown here is derived from an EMBL/GenBank/DDBJ whole genome shotgun (WGS) entry which is preliminary data.</text>
</comment>
<feature type="transmembrane region" description="Helical" evidence="7">
    <location>
        <begin position="50"/>
        <end position="68"/>
    </location>
</feature>
<dbReference type="CDD" id="cd16015">
    <property type="entry name" value="LTA_synthase"/>
    <property type="match status" value="1"/>
</dbReference>
<keyword evidence="3" id="KW-1003">Cell membrane</keyword>
<evidence type="ECO:0000256" key="5">
    <source>
        <dbReference type="ARBA" id="ARBA00022989"/>
    </source>
</evidence>
<dbReference type="AlphaFoldDB" id="A0A9D2NIS8"/>
<feature type="domain" description="Sulfatase N-terminal" evidence="8">
    <location>
        <begin position="243"/>
        <end position="529"/>
    </location>
</feature>
<keyword evidence="5 7" id="KW-1133">Transmembrane helix</keyword>
<evidence type="ECO:0000259" key="8">
    <source>
        <dbReference type="Pfam" id="PF00884"/>
    </source>
</evidence>
<dbReference type="EMBL" id="DWWS01000069">
    <property type="protein sequence ID" value="HJC25598.1"/>
    <property type="molecule type" value="Genomic_DNA"/>
</dbReference>
<evidence type="ECO:0000256" key="7">
    <source>
        <dbReference type="SAM" id="Phobius"/>
    </source>
</evidence>
<organism evidence="9 10">
    <name type="scientific">Candidatus Eisenbergiella merdavium</name>
    <dbReference type="NCBI Taxonomy" id="2838551"/>
    <lineage>
        <taxon>Bacteria</taxon>
        <taxon>Bacillati</taxon>
        <taxon>Bacillota</taxon>
        <taxon>Clostridia</taxon>
        <taxon>Lachnospirales</taxon>
        <taxon>Lachnospiraceae</taxon>
        <taxon>Eisenbergiella</taxon>
    </lineage>
</organism>
<reference evidence="9" key="1">
    <citation type="journal article" date="2021" name="PeerJ">
        <title>Extensive microbial diversity within the chicken gut microbiome revealed by metagenomics and culture.</title>
        <authorList>
            <person name="Gilroy R."/>
            <person name="Ravi A."/>
            <person name="Getino M."/>
            <person name="Pursley I."/>
            <person name="Horton D.L."/>
            <person name="Alikhan N.F."/>
            <person name="Baker D."/>
            <person name="Gharbi K."/>
            <person name="Hall N."/>
            <person name="Watson M."/>
            <person name="Adriaenssens E.M."/>
            <person name="Foster-Nyarko E."/>
            <person name="Jarju S."/>
            <person name="Secka A."/>
            <person name="Antonio M."/>
            <person name="Oren A."/>
            <person name="Chaudhuri R.R."/>
            <person name="La Ragione R."/>
            <person name="Hildebrand F."/>
            <person name="Pallen M.J."/>
        </authorList>
    </citation>
    <scope>NUCLEOTIDE SEQUENCE</scope>
    <source>
        <strain evidence="9">USAMLcec2-132</strain>
    </source>
</reference>
<comment type="pathway">
    <text evidence="2">Cell wall biogenesis; lipoteichoic acid biosynthesis.</text>
</comment>
<dbReference type="InterPro" id="IPR000917">
    <property type="entry name" value="Sulfatase_N"/>
</dbReference>
<feature type="transmembrane region" description="Helical" evidence="7">
    <location>
        <begin position="158"/>
        <end position="176"/>
    </location>
</feature>
<evidence type="ECO:0000256" key="6">
    <source>
        <dbReference type="ARBA" id="ARBA00023136"/>
    </source>
</evidence>
<evidence type="ECO:0000256" key="3">
    <source>
        <dbReference type="ARBA" id="ARBA00022475"/>
    </source>
</evidence>
<evidence type="ECO:0000256" key="4">
    <source>
        <dbReference type="ARBA" id="ARBA00022692"/>
    </source>
</evidence>
<keyword evidence="6 7" id="KW-0472">Membrane</keyword>
<evidence type="ECO:0000256" key="1">
    <source>
        <dbReference type="ARBA" id="ARBA00004651"/>
    </source>
</evidence>
<dbReference type="SUPFAM" id="SSF53649">
    <property type="entry name" value="Alkaline phosphatase-like"/>
    <property type="match status" value="1"/>
</dbReference>
<comment type="subcellular location">
    <subcellularLocation>
        <location evidence="1">Cell membrane</location>
        <topology evidence="1">Multi-pass membrane protein</topology>
    </subcellularLocation>
</comment>
<dbReference type="Gene3D" id="3.40.720.10">
    <property type="entry name" value="Alkaline Phosphatase, subunit A"/>
    <property type="match status" value="1"/>
</dbReference>
<feature type="transmembrane region" description="Helical" evidence="7">
    <location>
        <begin position="75"/>
        <end position="93"/>
    </location>
</feature>
<evidence type="ECO:0000256" key="2">
    <source>
        <dbReference type="ARBA" id="ARBA00004936"/>
    </source>
</evidence>